<dbReference type="Gene3D" id="1.10.3370.10">
    <property type="entry name" value="SecY subunit domain"/>
    <property type="match status" value="1"/>
</dbReference>
<dbReference type="InterPro" id="IPR030659">
    <property type="entry name" value="SecY_CS"/>
</dbReference>
<dbReference type="AlphaFoldDB" id="A0A376B1R5"/>
<comment type="subcellular location">
    <subcellularLocation>
        <location evidence="1">Membrane</location>
        <topology evidence="1">Multi-pass membrane protein</topology>
    </subcellularLocation>
</comment>
<accession>A0A376B1R5</accession>
<feature type="transmembrane region" description="Helical" evidence="10">
    <location>
        <begin position="151"/>
        <end position="172"/>
    </location>
</feature>
<feature type="transmembrane region" description="Helical" evidence="10">
    <location>
        <begin position="179"/>
        <end position="198"/>
    </location>
</feature>
<dbReference type="VEuPathDB" id="FungiDB:SCODWIG_00368"/>
<dbReference type="PIRSF" id="PIRSF004557">
    <property type="entry name" value="SecY"/>
    <property type="match status" value="1"/>
</dbReference>
<feature type="transmembrane region" description="Helical" evidence="10">
    <location>
        <begin position="123"/>
        <end position="145"/>
    </location>
</feature>
<reference evidence="12" key="1">
    <citation type="submission" date="2018-06" db="EMBL/GenBank/DDBJ databases">
        <authorList>
            <person name="Guldener U."/>
        </authorList>
    </citation>
    <scope>NUCLEOTIDE SEQUENCE [LARGE SCALE GENOMIC DNA]</scope>
    <source>
        <strain evidence="12">UTAD17</strain>
    </source>
</reference>
<proteinExistence type="inferred from homology"/>
<feature type="transmembrane region" description="Helical" evidence="10">
    <location>
        <begin position="449"/>
        <end position="468"/>
    </location>
</feature>
<sequence length="490" mass="54099">MAGFRIIELAAPFLPIMPEIELPYDKLPFDDKVVYTILIGLFYIFSQLPIAGINTNGITSNAIEGDPLYYLRGIFAMGPSKTILEFGLFPIVSSTLILQLLAGMKLIKVNFKNSQDRQLFQSLTKIVSVFLYIILTNIFIATGYFGANLSLLSILLINFQIVSMGIFTILLVEIIDKSYGFGSGIMCITVMNTATNFVDNVFGVASINVDTVVGGNYTESRGAFINLTQNLRSSRFSLIGGIVSAFTRDYLPNLTHVSIVALIFFIVCYWQNYNMEVTIRSTRTRNINNVYPIRMLYTGGLSIYFSFILIALINISIYVFLNITHLSNKYYVLENNTLLIPKFPFNLLTPPKAFYPDLFTKQILTLLILPIFIIITSCWFSLQWMNISGASPKDIALQFKEQSITIAGKREQAIKQELNNKIRPAAIAGGLVLGGIVSLGELLGLKGDAAGIVVAVTSGFALLELVTIEYQQSGGKSALTQILGAPGGKY</sequence>
<evidence type="ECO:0000256" key="8">
    <source>
        <dbReference type="ARBA" id="ARBA00023136"/>
    </source>
</evidence>
<organism evidence="11 12">
    <name type="scientific">Saccharomycodes ludwigii</name>
    <dbReference type="NCBI Taxonomy" id="36035"/>
    <lineage>
        <taxon>Eukaryota</taxon>
        <taxon>Fungi</taxon>
        <taxon>Dikarya</taxon>
        <taxon>Ascomycota</taxon>
        <taxon>Saccharomycotina</taxon>
        <taxon>Saccharomycetes</taxon>
        <taxon>Saccharomycodales</taxon>
        <taxon>Saccharomycodaceae</taxon>
        <taxon>Saccharomycodes</taxon>
    </lineage>
</organism>
<keyword evidence="8 10" id="KW-0472">Membrane</keyword>
<evidence type="ECO:0000256" key="5">
    <source>
        <dbReference type="ARBA" id="ARBA00022927"/>
    </source>
</evidence>
<dbReference type="EMBL" id="UFAJ01000029">
    <property type="protein sequence ID" value="SSD58607.1"/>
    <property type="molecule type" value="Genomic_DNA"/>
</dbReference>
<dbReference type="PROSITE" id="PS00755">
    <property type="entry name" value="SECY_1"/>
    <property type="match status" value="1"/>
</dbReference>
<dbReference type="Pfam" id="PF00344">
    <property type="entry name" value="SecY"/>
    <property type="match status" value="1"/>
</dbReference>
<evidence type="ECO:0000256" key="9">
    <source>
        <dbReference type="RuleBase" id="RU004349"/>
    </source>
</evidence>
<keyword evidence="7" id="KW-0811">Translocation</keyword>
<dbReference type="InterPro" id="IPR002208">
    <property type="entry name" value="SecY/SEC61-alpha"/>
</dbReference>
<keyword evidence="3" id="KW-0813">Transport</keyword>
<dbReference type="GO" id="GO:0015031">
    <property type="term" value="P:protein transport"/>
    <property type="evidence" value="ECO:0007669"/>
    <property type="project" value="UniProtKB-KW"/>
</dbReference>
<keyword evidence="6 10" id="KW-1133">Transmembrane helix</keyword>
<gene>
    <name evidence="11" type="ORF">SCODWIG_00368</name>
</gene>
<evidence type="ECO:0000313" key="12">
    <source>
        <dbReference type="Proteomes" id="UP000262825"/>
    </source>
</evidence>
<protein>
    <submittedName>
        <fullName evidence="11">Related to Sec sixty-one protein homolog</fullName>
    </submittedName>
</protein>
<dbReference type="Proteomes" id="UP000262825">
    <property type="component" value="Unassembled WGS sequence"/>
</dbReference>
<comment type="similarity">
    <text evidence="2 9">Belongs to the SecY/SEC61-alpha family.</text>
</comment>
<evidence type="ECO:0000256" key="6">
    <source>
        <dbReference type="ARBA" id="ARBA00022989"/>
    </source>
</evidence>
<feature type="transmembrane region" description="Helical" evidence="10">
    <location>
        <begin position="83"/>
        <end position="102"/>
    </location>
</feature>
<name>A0A376B1R5_9ASCO</name>
<evidence type="ECO:0000256" key="2">
    <source>
        <dbReference type="ARBA" id="ARBA00005751"/>
    </source>
</evidence>
<dbReference type="SUPFAM" id="SSF103491">
    <property type="entry name" value="Preprotein translocase SecY subunit"/>
    <property type="match status" value="1"/>
</dbReference>
<keyword evidence="5" id="KW-0653">Protein transport</keyword>
<dbReference type="GO" id="GO:0016020">
    <property type="term" value="C:membrane"/>
    <property type="evidence" value="ECO:0007669"/>
    <property type="project" value="UniProtKB-SubCell"/>
</dbReference>
<evidence type="ECO:0000256" key="1">
    <source>
        <dbReference type="ARBA" id="ARBA00004141"/>
    </source>
</evidence>
<dbReference type="PANTHER" id="PTHR10906">
    <property type="entry name" value="SECY/SEC61-ALPHA FAMILY MEMBER"/>
    <property type="match status" value="1"/>
</dbReference>
<feature type="transmembrane region" description="Helical" evidence="10">
    <location>
        <begin position="363"/>
        <end position="382"/>
    </location>
</feature>
<feature type="transmembrane region" description="Helical" evidence="10">
    <location>
        <begin position="254"/>
        <end position="274"/>
    </location>
</feature>
<evidence type="ECO:0000256" key="4">
    <source>
        <dbReference type="ARBA" id="ARBA00022692"/>
    </source>
</evidence>
<dbReference type="InterPro" id="IPR023201">
    <property type="entry name" value="SecY_dom_sf"/>
</dbReference>
<feature type="transmembrane region" description="Helical" evidence="10">
    <location>
        <begin position="33"/>
        <end position="53"/>
    </location>
</feature>
<evidence type="ECO:0000256" key="10">
    <source>
        <dbReference type="SAM" id="Phobius"/>
    </source>
</evidence>
<feature type="transmembrane region" description="Helical" evidence="10">
    <location>
        <begin position="425"/>
        <end position="443"/>
    </location>
</feature>
<evidence type="ECO:0000256" key="7">
    <source>
        <dbReference type="ARBA" id="ARBA00023010"/>
    </source>
</evidence>
<keyword evidence="4 10" id="KW-0812">Transmembrane</keyword>
<keyword evidence="12" id="KW-1185">Reference proteome</keyword>
<evidence type="ECO:0000256" key="3">
    <source>
        <dbReference type="ARBA" id="ARBA00022448"/>
    </source>
</evidence>
<feature type="transmembrane region" description="Helical" evidence="10">
    <location>
        <begin position="295"/>
        <end position="321"/>
    </location>
</feature>
<evidence type="ECO:0000313" key="11">
    <source>
        <dbReference type="EMBL" id="SSD58607.1"/>
    </source>
</evidence>